<evidence type="ECO:0000256" key="1">
    <source>
        <dbReference type="ARBA" id="ARBA00022475"/>
    </source>
</evidence>
<keyword evidence="5 6" id="KW-0472">Membrane</keyword>
<evidence type="ECO:0000256" key="5">
    <source>
        <dbReference type="ARBA" id="ARBA00023136"/>
    </source>
</evidence>
<evidence type="ECO:0000256" key="2">
    <source>
        <dbReference type="ARBA" id="ARBA00022519"/>
    </source>
</evidence>
<dbReference type="InterPro" id="IPR010664">
    <property type="entry name" value="LipoPS_assembly_LptC-rel"/>
</dbReference>
<dbReference type="PANTHER" id="PTHR37481">
    <property type="entry name" value="LIPOPOLYSACCHARIDE EXPORT SYSTEM PROTEIN LPTC"/>
    <property type="match status" value="1"/>
</dbReference>
<keyword evidence="9" id="KW-1185">Reference proteome</keyword>
<keyword evidence="2 6" id="KW-0997">Cell inner membrane</keyword>
<evidence type="ECO:0000256" key="3">
    <source>
        <dbReference type="ARBA" id="ARBA00022692"/>
    </source>
</evidence>
<protein>
    <recommendedName>
        <fullName evidence="6 7">Lipopolysaccharide export system protein LptC</fullName>
    </recommendedName>
</protein>
<comment type="similarity">
    <text evidence="6 7">Belongs to the LptC family.</text>
</comment>
<keyword evidence="3 6" id="KW-0812">Transmembrane</keyword>
<evidence type="ECO:0000256" key="7">
    <source>
        <dbReference type="PIRNR" id="PIRNR028513"/>
    </source>
</evidence>
<dbReference type="HAMAP" id="MF_01915">
    <property type="entry name" value="LPS_assembly_LptC"/>
    <property type="match status" value="1"/>
</dbReference>
<sequence>MIRQLLWLFLVLTGATVLYSWIEAADEPKQKPVERELVPDFVAYQLTRRSFDKDGNLSGQVKAAQMAHFEQLGQIQFEQPAYTLYEDRQPRWQISSAQGVFYQDNKVILEQNVQVDNLHSDEMFKQIQTEQLEMLLDTQMLQTDHPVLVLGQSFQIHGQGLQADLAAQKLRLFKHQGTVYQHENQ</sequence>
<dbReference type="Pfam" id="PF06835">
    <property type="entry name" value="LptC"/>
    <property type="match status" value="1"/>
</dbReference>
<keyword evidence="1 6" id="KW-1003">Cell membrane</keyword>
<dbReference type="InterPro" id="IPR052363">
    <property type="entry name" value="LPS_export_LptC"/>
</dbReference>
<evidence type="ECO:0000313" key="9">
    <source>
        <dbReference type="Proteomes" id="UP001589813"/>
    </source>
</evidence>
<comment type="function">
    <text evidence="7">Required for the translocation of lipopolysaccharide (LPS) from the inner membrane to the outer membrane.</text>
</comment>
<dbReference type="PANTHER" id="PTHR37481:SF1">
    <property type="entry name" value="LIPOPOLYSACCHARIDE EXPORT SYSTEM PROTEIN LPTC"/>
    <property type="match status" value="1"/>
</dbReference>
<reference evidence="8 9" key="1">
    <citation type="submission" date="2024-09" db="EMBL/GenBank/DDBJ databases">
        <authorList>
            <person name="Sun Q."/>
            <person name="Mori K."/>
        </authorList>
    </citation>
    <scope>NUCLEOTIDE SEQUENCE [LARGE SCALE GENOMIC DNA]</scope>
    <source>
        <strain evidence="8 9">KCTC 23315</strain>
    </source>
</reference>
<comment type="subcellular location">
    <subcellularLocation>
        <location evidence="6">Cell inner membrane</location>
        <topology evidence="6">Single-pass membrane protein</topology>
    </subcellularLocation>
</comment>
<accession>A0ABV6BEJ1</accession>
<evidence type="ECO:0000256" key="6">
    <source>
        <dbReference type="HAMAP-Rule" id="MF_01915"/>
    </source>
</evidence>
<gene>
    <name evidence="6 8" type="primary">lptC</name>
    <name evidence="8" type="ORF">ACFFJP_13440</name>
</gene>
<dbReference type="EMBL" id="JBHLXP010000003">
    <property type="protein sequence ID" value="MFC0049295.1"/>
    <property type="molecule type" value="Genomic_DNA"/>
</dbReference>
<proteinExistence type="inferred from homology"/>
<evidence type="ECO:0000256" key="4">
    <source>
        <dbReference type="ARBA" id="ARBA00022989"/>
    </source>
</evidence>
<dbReference type="Gene3D" id="2.60.450.10">
    <property type="entry name" value="Lipopolysaccharide (LPS) transport protein A like domain"/>
    <property type="match status" value="1"/>
</dbReference>
<comment type="function">
    <text evidence="6">Involved in the assembly of lipopolysaccharide (LPS). Required for the translocation of LPS from the inner membrane to the outer membrane. Facilitates the transfer of LPS from the inner membrane to the periplasmic protein LptA. Could be a docking site for LptA.</text>
</comment>
<dbReference type="InterPro" id="IPR026265">
    <property type="entry name" value="LptC"/>
</dbReference>
<dbReference type="Proteomes" id="UP001589813">
    <property type="component" value="Unassembled WGS sequence"/>
</dbReference>
<evidence type="ECO:0000313" key="8">
    <source>
        <dbReference type="EMBL" id="MFC0049295.1"/>
    </source>
</evidence>
<comment type="caution">
    <text evidence="8">The sequence shown here is derived from an EMBL/GenBank/DDBJ whole genome shotgun (WGS) entry which is preliminary data.</text>
</comment>
<dbReference type="PIRSF" id="PIRSF028513">
    <property type="entry name" value="LptC"/>
    <property type="match status" value="1"/>
</dbReference>
<dbReference type="NCBIfam" id="TIGR04409">
    <property type="entry name" value="LptC_YrbK"/>
    <property type="match status" value="1"/>
</dbReference>
<organism evidence="8 9">
    <name type="scientific">Rheinheimera tilapiae</name>
    <dbReference type="NCBI Taxonomy" id="875043"/>
    <lineage>
        <taxon>Bacteria</taxon>
        <taxon>Pseudomonadati</taxon>
        <taxon>Pseudomonadota</taxon>
        <taxon>Gammaproteobacteria</taxon>
        <taxon>Chromatiales</taxon>
        <taxon>Chromatiaceae</taxon>
        <taxon>Rheinheimera</taxon>
    </lineage>
</organism>
<dbReference type="RefSeq" id="WP_377244862.1">
    <property type="nucleotide sequence ID" value="NZ_JBHLXP010000003.1"/>
</dbReference>
<comment type="subunit">
    <text evidence="6">Component of the lipopolysaccharide transport and assembly complex. Interacts with LptA and the LptBFG transporter complex.</text>
</comment>
<keyword evidence="4 6" id="KW-1133">Transmembrane helix</keyword>
<name>A0ABV6BEJ1_9GAMM</name>